<evidence type="ECO:0000256" key="4">
    <source>
        <dbReference type="ARBA" id="ARBA00023002"/>
    </source>
</evidence>
<dbReference type="OrthoDB" id="153074at2759"/>
<keyword evidence="4" id="KW-0560">Oxidoreductase</keyword>
<dbReference type="OMA" id="RICTSHW"/>
<reference evidence="5 6" key="1">
    <citation type="journal article" date="2018" name="Nat. Ecol. Evol.">
        <title>Shark genomes provide insights into elasmobranch evolution and the origin of vertebrates.</title>
        <authorList>
            <person name="Hara Y"/>
            <person name="Yamaguchi K"/>
            <person name="Onimaru K"/>
            <person name="Kadota M"/>
            <person name="Koyanagi M"/>
            <person name="Keeley SD"/>
            <person name="Tatsumi K"/>
            <person name="Tanaka K"/>
            <person name="Motone F"/>
            <person name="Kageyama Y"/>
            <person name="Nozu R"/>
            <person name="Adachi N"/>
            <person name="Nishimura O"/>
            <person name="Nakagawa R"/>
            <person name="Tanegashima C"/>
            <person name="Kiyatake I"/>
            <person name="Matsumoto R"/>
            <person name="Murakumo K"/>
            <person name="Nishida K"/>
            <person name="Terakita A"/>
            <person name="Kuratani S"/>
            <person name="Sato K"/>
            <person name="Hyodo S Kuraku.S."/>
        </authorList>
    </citation>
    <scope>NUCLEOTIDE SEQUENCE [LARGE SCALE GENOMIC DNA]</scope>
</reference>
<evidence type="ECO:0000256" key="3">
    <source>
        <dbReference type="ARBA" id="ARBA00022857"/>
    </source>
</evidence>
<dbReference type="GO" id="GO:0006729">
    <property type="term" value="P:tetrahydrobiopterin biosynthetic process"/>
    <property type="evidence" value="ECO:0007669"/>
    <property type="project" value="TreeGrafter"/>
</dbReference>
<dbReference type="Pfam" id="PF00106">
    <property type="entry name" value="adh_short"/>
    <property type="match status" value="1"/>
</dbReference>
<dbReference type="InterPro" id="IPR036291">
    <property type="entry name" value="NAD(P)-bd_dom_sf"/>
</dbReference>
<name>A0A401RFC8_CHIPU</name>
<sequence length="159" mass="18020">SLGDLSKFVIDFTQPAEVSNYMTLNFTSCMCLTASLLKAFPKRENFHRTVVNISSLCAAQPFKSWSLYCSGKAAREMMFRVLAAEEPDVRVLNYAPGPLDTDMQKQARLETADSELRQTFLTMHQEGRLINCHDSAQKLVNILIRDDFPSGAHIDYYDQ</sequence>
<dbReference type="Proteomes" id="UP000287033">
    <property type="component" value="Unassembled WGS sequence"/>
</dbReference>
<keyword evidence="6" id="KW-1185">Reference proteome</keyword>
<evidence type="ECO:0000256" key="2">
    <source>
        <dbReference type="ARBA" id="ARBA00022490"/>
    </source>
</evidence>
<comment type="subcellular location">
    <subcellularLocation>
        <location evidence="1">Cytoplasm</location>
    </subcellularLocation>
</comment>
<dbReference type="AlphaFoldDB" id="A0A401RFC8"/>
<dbReference type="PANTHER" id="PTHR44085:SF2">
    <property type="entry name" value="SEPIAPTERIN REDUCTASE"/>
    <property type="match status" value="1"/>
</dbReference>
<dbReference type="InterPro" id="IPR051721">
    <property type="entry name" value="Biopterin_syn/organic_redct"/>
</dbReference>
<feature type="non-terminal residue" evidence="5">
    <location>
        <position position="1"/>
    </location>
</feature>
<dbReference type="EMBL" id="BEZZ01002576">
    <property type="protein sequence ID" value="GCC16796.1"/>
    <property type="molecule type" value="Genomic_DNA"/>
</dbReference>
<dbReference type="PANTHER" id="PTHR44085">
    <property type="entry name" value="SEPIAPTERIN REDUCTASE"/>
    <property type="match status" value="1"/>
</dbReference>
<evidence type="ECO:0008006" key="7">
    <source>
        <dbReference type="Google" id="ProtNLM"/>
    </source>
</evidence>
<dbReference type="GO" id="GO:0005737">
    <property type="term" value="C:cytoplasm"/>
    <property type="evidence" value="ECO:0007669"/>
    <property type="project" value="UniProtKB-SubCell"/>
</dbReference>
<evidence type="ECO:0000313" key="5">
    <source>
        <dbReference type="EMBL" id="GCC16796.1"/>
    </source>
</evidence>
<dbReference type="Gene3D" id="3.40.50.720">
    <property type="entry name" value="NAD(P)-binding Rossmann-like Domain"/>
    <property type="match status" value="1"/>
</dbReference>
<evidence type="ECO:0000313" key="6">
    <source>
        <dbReference type="Proteomes" id="UP000287033"/>
    </source>
</evidence>
<comment type="caution">
    <text evidence="5">The sequence shown here is derived from an EMBL/GenBank/DDBJ whole genome shotgun (WGS) entry which is preliminary data.</text>
</comment>
<dbReference type="SUPFAM" id="SSF51735">
    <property type="entry name" value="NAD(P)-binding Rossmann-fold domains"/>
    <property type="match status" value="1"/>
</dbReference>
<organism evidence="5 6">
    <name type="scientific">Chiloscyllium punctatum</name>
    <name type="common">Brownbanded bambooshark</name>
    <name type="synonym">Hemiscyllium punctatum</name>
    <dbReference type="NCBI Taxonomy" id="137246"/>
    <lineage>
        <taxon>Eukaryota</taxon>
        <taxon>Metazoa</taxon>
        <taxon>Chordata</taxon>
        <taxon>Craniata</taxon>
        <taxon>Vertebrata</taxon>
        <taxon>Chondrichthyes</taxon>
        <taxon>Elasmobranchii</taxon>
        <taxon>Galeomorphii</taxon>
        <taxon>Galeoidea</taxon>
        <taxon>Orectolobiformes</taxon>
        <taxon>Hemiscylliidae</taxon>
        <taxon>Chiloscyllium</taxon>
    </lineage>
</organism>
<dbReference type="STRING" id="137246.A0A401RFC8"/>
<dbReference type="CDD" id="cd05367">
    <property type="entry name" value="SPR-like_SDR_c"/>
    <property type="match status" value="1"/>
</dbReference>
<protein>
    <recommendedName>
        <fullName evidence="7">Sepiapterin reductase</fullName>
    </recommendedName>
</protein>
<keyword evidence="3" id="KW-0521">NADP</keyword>
<proteinExistence type="predicted"/>
<dbReference type="GO" id="GO:0004757">
    <property type="term" value="F:sepiapterin reductase (NADP+) activity"/>
    <property type="evidence" value="ECO:0007669"/>
    <property type="project" value="TreeGrafter"/>
</dbReference>
<keyword evidence="2" id="KW-0963">Cytoplasm</keyword>
<gene>
    <name evidence="5" type="ORF">chiPu_0020400</name>
</gene>
<evidence type="ECO:0000256" key="1">
    <source>
        <dbReference type="ARBA" id="ARBA00004496"/>
    </source>
</evidence>
<accession>A0A401RFC8</accession>
<dbReference type="InterPro" id="IPR002347">
    <property type="entry name" value="SDR_fam"/>
</dbReference>